<evidence type="ECO:0000256" key="4">
    <source>
        <dbReference type="ARBA" id="ARBA00022723"/>
    </source>
</evidence>
<keyword evidence="5 13" id="KW-1133">Transmembrane helix</keyword>
<keyword evidence="15" id="KW-1185">Reference proteome</keyword>
<evidence type="ECO:0000256" key="12">
    <source>
        <dbReference type="PIRSR" id="PIRSR602401-1"/>
    </source>
</evidence>
<evidence type="ECO:0000256" key="11">
    <source>
        <dbReference type="ARBA" id="ARBA00049170"/>
    </source>
</evidence>
<evidence type="ECO:0000256" key="8">
    <source>
        <dbReference type="ARBA" id="ARBA00023136"/>
    </source>
</evidence>
<evidence type="ECO:0000256" key="2">
    <source>
        <dbReference type="ARBA" id="ARBA00010617"/>
    </source>
</evidence>
<proteinExistence type="inferred from homology"/>
<evidence type="ECO:0000313" key="15">
    <source>
        <dbReference type="Proteomes" id="UP000236161"/>
    </source>
</evidence>
<comment type="subcellular location">
    <subcellularLocation>
        <location evidence="1">Membrane</location>
        <topology evidence="1">Single-pass membrane protein</topology>
    </subcellularLocation>
</comment>
<evidence type="ECO:0000256" key="10">
    <source>
        <dbReference type="ARBA" id="ARBA00048529"/>
    </source>
</evidence>
<keyword evidence="3 13" id="KW-0812">Transmembrane</keyword>
<name>A0A2I0B3L0_9ASPA</name>
<evidence type="ECO:0000256" key="3">
    <source>
        <dbReference type="ARBA" id="ARBA00022692"/>
    </source>
</evidence>
<feature type="binding site" description="axial binding residue" evidence="12">
    <location>
        <position position="439"/>
    </location>
    <ligand>
        <name>heme</name>
        <dbReference type="ChEBI" id="CHEBI:30413"/>
    </ligand>
    <ligandPart>
        <name>Fe</name>
        <dbReference type="ChEBI" id="CHEBI:18248"/>
    </ligandPart>
</feature>
<accession>A0A2I0B3L0</accession>
<dbReference type="Proteomes" id="UP000236161">
    <property type="component" value="Unassembled WGS sequence"/>
</dbReference>
<dbReference type="GO" id="GO:0020037">
    <property type="term" value="F:heme binding"/>
    <property type="evidence" value="ECO:0007669"/>
    <property type="project" value="InterPro"/>
</dbReference>
<comment type="cofactor">
    <cofactor evidence="12">
        <name>heme</name>
        <dbReference type="ChEBI" id="CHEBI:30413"/>
    </cofactor>
</comment>
<dbReference type="InterPro" id="IPR036396">
    <property type="entry name" value="Cyt_P450_sf"/>
</dbReference>
<dbReference type="GO" id="GO:0005506">
    <property type="term" value="F:iron ion binding"/>
    <property type="evidence" value="ECO:0007669"/>
    <property type="project" value="InterPro"/>
</dbReference>
<dbReference type="Pfam" id="PF00067">
    <property type="entry name" value="p450"/>
    <property type="match status" value="1"/>
</dbReference>
<dbReference type="InterPro" id="IPR002401">
    <property type="entry name" value="Cyt_P450_E_grp-I"/>
</dbReference>
<keyword evidence="7 12" id="KW-0408">Iron</keyword>
<keyword evidence="8 13" id="KW-0472">Membrane</keyword>
<dbReference type="PRINTS" id="PR00463">
    <property type="entry name" value="EP450I"/>
</dbReference>
<dbReference type="GO" id="GO:0016020">
    <property type="term" value="C:membrane"/>
    <property type="evidence" value="ECO:0007669"/>
    <property type="project" value="UniProtKB-SubCell"/>
</dbReference>
<protein>
    <recommendedName>
        <fullName evidence="9">noroxomaritidine synthase</fullName>
        <ecNumber evidence="9">1.14.19.50</ecNumber>
    </recommendedName>
</protein>
<evidence type="ECO:0000256" key="9">
    <source>
        <dbReference type="ARBA" id="ARBA00039071"/>
    </source>
</evidence>
<dbReference type="CDD" id="cd11064">
    <property type="entry name" value="CYP86A"/>
    <property type="match status" value="1"/>
</dbReference>
<sequence>MEEASFSVLLGSTRDWFSFLFLSFSAIFFLFSLLLLLLRSRPCCTCELCRAYLNSTWADDFDNLSDWYTHLLRRSPSATIHIHVLDNTITANPDNVEYMLKTNFDNFPKGRPFSSILGDLLGRGIFNADGDLWRFQRKLASLELGSLSVRSFAHDIVSGEICHRLLPLLSSVTEVDLQDIFRRFTFDSICKISFGLDPGCLELSLPMSQFAAAFDRATMLSAQRAAAPVPALWKAKRMLTFGSERELRRAIRMVDELAGEVIRQRRKLGFASHHDLLSRFMSSVDDDRYLRDIVVSFLLAGRDTVASGLTTFFLLLSRYPEAVTAIRAEIDGAASGDASDCSKLRELHYVHAAIYESMRLYPPVQFDSKFCLDDDVLADGTFVRKNTRVTYHPYAMGRMERIWGSDCLEFRPERWLSGGVFTPANPFKYPVFQGGLRVCLGKEMAVMEMKAVIVAILADFDIEVIGGGGERPRFAPGLTASLAGGLPVRVRRRKEVSG</sequence>
<keyword evidence="4 12" id="KW-0479">Metal-binding</keyword>
<dbReference type="GO" id="GO:0004497">
    <property type="term" value="F:monooxygenase activity"/>
    <property type="evidence" value="ECO:0007669"/>
    <property type="project" value="InterPro"/>
</dbReference>
<dbReference type="Gene3D" id="1.10.630.10">
    <property type="entry name" value="Cytochrome P450"/>
    <property type="match status" value="1"/>
</dbReference>
<dbReference type="OrthoDB" id="1470350at2759"/>
<comment type="catalytic activity">
    <reaction evidence="11">
        <text>4'-O-methylnorbelladine + reduced [NADPH--hemoprotein reductase] + O2 = (10bR,4aS)-noroxomaritidine + oxidized [NADPH--hemoprotein reductase] + 2 H2O + H(+)</text>
        <dbReference type="Rhea" id="RHEA:51260"/>
        <dbReference type="Rhea" id="RHEA-COMP:11964"/>
        <dbReference type="Rhea" id="RHEA-COMP:11965"/>
        <dbReference type="ChEBI" id="CHEBI:15377"/>
        <dbReference type="ChEBI" id="CHEBI:15378"/>
        <dbReference type="ChEBI" id="CHEBI:15379"/>
        <dbReference type="ChEBI" id="CHEBI:57618"/>
        <dbReference type="ChEBI" id="CHEBI:58210"/>
        <dbReference type="ChEBI" id="CHEBI:133993"/>
        <dbReference type="ChEBI" id="CHEBI:133995"/>
        <dbReference type="EC" id="1.14.19.50"/>
    </reaction>
</comment>
<keyword evidence="12" id="KW-0349">Heme</keyword>
<dbReference type="PRINTS" id="PR00385">
    <property type="entry name" value="P450"/>
</dbReference>
<comment type="catalytic activity">
    <reaction evidence="10">
        <text>4'-O-methylnorbelladine + reduced [NADPH--hemoprotein reductase] + O2 = (10bS,4aR)-noroxomaritidine + oxidized [NADPH--hemoprotein reductase] + 2 H2O + H(+)</text>
        <dbReference type="Rhea" id="RHEA:51264"/>
        <dbReference type="Rhea" id="RHEA-COMP:11964"/>
        <dbReference type="Rhea" id="RHEA-COMP:11965"/>
        <dbReference type="ChEBI" id="CHEBI:15377"/>
        <dbReference type="ChEBI" id="CHEBI:15378"/>
        <dbReference type="ChEBI" id="CHEBI:15379"/>
        <dbReference type="ChEBI" id="CHEBI:57618"/>
        <dbReference type="ChEBI" id="CHEBI:58210"/>
        <dbReference type="ChEBI" id="CHEBI:133993"/>
        <dbReference type="ChEBI" id="CHEBI:133996"/>
        <dbReference type="EC" id="1.14.19.50"/>
    </reaction>
</comment>
<dbReference type="STRING" id="1088818.A0A2I0B3L0"/>
<comment type="similarity">
    <text evidence="2">Belongs to the cytochrome P450 family.</text>
</comment>
<dbReference type="GO" id="GO:0016705">
    <property type="term" value="F:oxidoreductase activity, acting on paired donors, with incorporation or reduction of molecular oxygen"/>
    <property type="evidence" value="ECO:0007669"/>
    <property type="project" value="InterPro"/>
</dbReference>
<evidence type="ECO:0000256" key="13">
    <source>
        <dbReference type="SAM" id="Phobius"/>
    </source>
</evidence>
<evidence type="ECO:0000313" key="14">
    <source>
        <dbReference type="EMBL" id="PKA62382.1"/>
    </source>
</evidence>
<reference evidence="14 15" key="1">
    <citation type="journal article" date="2017" name="Nature">
        <title>The Apostasia genome and the evolution of orchids.</title>
        <authorList>
            <person name="Zhang G.Q."/>
            <person name="Liu K.W."/>
            <person name="Li Z."/>
            <person name="Lohaus R."/>
            <person name="Hsiao Y.Y."/>
            <person name="Niu S.C."/>
            <person name="Wang J.Y."/>
            <person name="Lin Y.C."/>
            <person name="Xu Q."/>
            <person name="Chen L.J."/>
            <person name="Yoshida K."/>
            <person name="Fujiwara S."/>
            <person name="Wang Z.W."/>
            <person name="Zhang Y.Q."/>
            <person name="Mitsuda N."/>
            <person name="Wang M."/>
            <person name="Liu G.H."/>
            <person name="Pecoraro L."/>
            <person name="Huang H.X."/>
            <person name="Xiao X.J."/>
            <person name="Lin M."/>
            <person name="Wu X.Y."/>
            <person name="Wu W.L."/>
            <person name="Chen Y.Y."/>
            <person name="Chang S.B."/>
            <person name="Sakamoto S."/>
            <person name="Ohme-Takagi M."/>
            <person name="Yagi M."/>
            <person name="Zeng S.J."/>
            <person name="Shen C.Y."/>
            <person name="Yeh C.M."/>
            <person name="Luo Y.B."/>
            <person name="Tsai W.C."/>
            <person name="Van de Peer Y."/>
            <person name="Liu Z.J."/>
        </authorList>
    </citation>
    <scope>NUCLEOTIDE SEQUENCE [LARGE SCALE GENOMIC DNA]</scope>
    <source>
        <strain evidence="15">cv. Shenzhen</strain>
        <tissue evidence="14">Stem</tissue>
    </source>
</reference>
<dbReference type="SUPFAM" id="SSF48264">
    <property type="entry name" value="Cytochrome P450"/>
    <property type="match status" value="1"/>
</dbReference>
<evidence type="ECO:0000256" key="7">
    <source>
        <dbReference type="ARBA" id="ARBA00023004"/>
    </source>
</evidence>
<evidence type="ECO:0000256" key="5">
    <source>
        <dbReference type="ARBA" id="ARBA00022989"/>
    </source>
</evidence>
<evidence type="ECO:0000256" key="6">
    <source>
        <dbReference type="ARBA" id="ARBA00023002"/>
    </source>
</evidence>
<dbReference type="EMBL" id="KZ451917">
    <property type="protein sequence ID" value="PKA62382.1"/>
    <property type="molecule type" value="Genomic_DNA"/>
</dbReference>
<keyword evidence="6 14" id="KW-0560">Oxidoreductase</keyword>
<feature type="transmembrane region" description="Helical" evidence="13">
    <location>
        <begin position="16"/>
        <end position="38"/>
    </location>
</feature>
<dbReference type="PANTHER" id="PTHR24296">
    <property type="entry name" value="CYTOCHROME P450"/>
    <property type="match status" value="1"/>
</dbReference>
<dbReference type="EC" id="1.14.19.50" evidence="9"/>
<dbReference type="InterPro" id="IPR001128">
    <property type="entry name" value="Cyt_P450"/>
</dbReference>
<gene>
    <name evidence="14" type="primary">CYP94A1</name>
    <name evidence="14" type="ORF">AXF42_Ash009267</name>
</gene>
<evidence type="ECO:0000256" key="1">
    <source>
        <dbReference type="ARBA" id="ARBA00004167"/>
    </source>
</evidence>
<dbReference type="AlphaFoldDB" id="A0A2I0B3L0"/>
<organism evidence="14 15">
    <name type="scientific">Apostasia shenzhenica</name>
    <dbReference type="NCBI Taxonomy" id="1088818"/>
    <lineage>
        <taxon>Eukaryota</taxon>
        <taxon>Viridiplantae</taxon>
        <taxon>Streptophyta</taxon>
        <taxon>Embryophyta</taxon>
        <taxon>Tracheophyta</taxon>
        <taxon>Spermatophyta</taxon>
        <taxon>Magnoliopsida</taxon>
        <taxon>Liliopsida</taxon>
        <taxon>Asparagales</taxon>
        <taxon>Orchidaceae</taxon>
        <taxon>Apostasioideae</taxon>
        <taxon>Apostasia</taxon>
    </lineage>
</organism>